<evidence type="ECO:0000313" key="1">
    <source>
        <dbReference type="EMBL" id="MEK8034790.1"/>
    </source>
</evidence>
<dbReference type="Proteomes" id="UP001371218">
    <property type="component" value="Unassembled WGS sequence"/>
</dbReference>
<evidence type="ECO:0008006" key="3">
    <source>
        <dbReference type="Google" id="ProtNLM"/>
    </source>
</evidence>
<protein>
    <recommendedName>
        <fullName evidence="3">ATP-binding protein</fullName>
    </recommendedName>
</protein>
<sequence>MTEEEREQLLTEFTNALRIGHPLDLSDPEDAQLYTEGLHGSRDAVKRLATEVRRIEGGGVFLFSGQPGSGKSTELMRLKSILAAPMVKVYYCDLEDWLNLNEPVTLGSFLVALLASWVDQAGTVAGQQSLAERFIGFLRNTQLVPESLEFGVEAGGLKAGLSLALRTDPQFRQQIEAAIKGRRTSILQQAQSFVAELVGDLCPQGEKCVLIADSLEKIRGYGELQGEVYTSLQGLFLSDGAALKLPGVHVVYSVSPFLIEQNNQLPALLGTGAVATMPSVHVFKRRSADEDEEGVGAMVELVRKRFGRCLEVFREPQLRRLALGSGGDLRDFLRSIRIVITDEIESFPVTDEMLDYALAQVCPPKQIPNEHIQWLARLDASHESELSGDIGAAVLQQYLASKHVLVYLNGEAWFSVHPLLRDWVRQRSASTPPPAP</sequence>
<dbReference type="SUPFAM" id="SSF52540">
    <property type="entry name" value="P-loop containing nucleoside triphosphate hydrolases"/>
    <property type="match status" value="1"/>
</dbReference>
<gene>
    <name evidence="1" type="ORF">AACH06_28570</name>
</gene>
<dbReference type="InterPro" id="IPR027417">
    <property type="entry name" value="P-loop_NTPase"/>
</dbReference>
<dbReference type="EMBL" id="JBBUTG010000035">
    <property type="protein sequence ID" value="MEK8034790.1"/>
    <property type="molecule type" value="Genomic_DNA"/>
</dbReference>
<comment type="caution">
    <text evidence="1">The sequence shown here is derived from an EMBL/GenBank/DDBJ whole genome shotgun (WGS) entry which is preliminary data.</text>
</comment>
<accession>A0ABU9C1R4</accession>
<reference evidence="1 2" key="1">
    <citation type="submission" date="2024-04" db="EMBL/GenBank/DDBJ databases">
        <title>Novel species of the genus Ideonella isolated from streams.</title>
        <authorList>
            <person name="Lu H."/>
        </authorList>
    </citation>
    <scope>NUCLEOTIDE SEQUENCE [LARGE SCALE GENOMIC DNA]</scope>
    <source>
        <strain evidence="1 2">DXS29W</strain>
    </source>
</reference>
<proteinExistence type="predicted"/>
<organism evidence="1 2">
    <name type="scientific">Ideonella lacteola</name>
    <dbReference type="NCBI Taxonomy" id="2984193"/>
    <lineage>
        <taxon>Bacteria</taxon>
        <taxon>Pseudomonadati</taxon>
        <taxon>Pseudomonadota</taxon>
        <taxon>Betaproteobacteria</taxon>
        <taxon>Burkholderiales</taxon>
        <taxon>Sphaerotilaceae</taxon>
        <taxon>Ideonella</taxon>
    </lineage>
</organism>
<dbReference type="RefSeq" id="WP_341429218.1">
    <property type="nucleotide sequence ID" value="NZ_JBBUTG010000035.1"/>
</dbReference>
<name>A0ABU9C1R4_9BURK</name>
<dbReference type="CDD" id="cd01983">
    <property type="entry name" value="SIMIBI"/>
    <property type="match status" value="1"/>
</dbReference>
<keyword evidence="2" id="KW-1185">Reference proteome</keyword>
<evidence type="ECO:0000313" key="2">
    <source>
        <dbReference type="Proteomes" id="UP001371218"/>
    </source>
</evidence>